<feature type="compositionally biased region" description="Basic residues" evidence="1">
    <location>
        <begin position="78"/>
        <end position="107"/>
    </location>
</feature>
<accession>A0AAD1WPN0</accession>
<evidence type="ECO:0000313" key="3">
    <source>
        <dbReference type="Proteomes" id="UP001295444"/>
    </source>
</evidence>
<keyword evidence="3" id="KW-1185">Reference proteome</keyword>
<dbReference type="Proteomes" id="UP001295444">
    <property type="component" value="Chromosome 09"/>
</dbReference>
<organism evidence="2 3">
    <name type="scientific">Pelobates cultripes</name>
    <name type="common">Western spadefoot toad</name>
    <dbReference type="NCBI Taxonomy" id="61616"/>
    <lineage>
        <taxon>Eukaryota</taxon>
        <taxon>Metazoa</taxon>
        <taxon>Chordata</taxon>
        <taxon>Craniata</taxon>
        <taxon>Vertebrata</taxon>
        <taxon>Euteleostomi</taxon>
        <taxon>Amphibia</taxon>
        <taxon>Batrachia</taxon>
        <taxon>Anura</taxon>
        <taxon>Pelobatoidea</taxon>
        <taxon>Pelobatidae</taxon>
        <taxon>Pelobates</taxon>
    </lineage>
</organism>
<name>A0AAD1WPN0_PELCU</name>
<proteinExistence type="predicted"/>
<dbReference type="EMBL" id="OW240920">
    <property type="protein sequence ID" value="CAH2317034.1"/>
    <property type="molecule type" value="Genomic_DNA"/>
</dbReference>
<evidence type="ECO:0000256" key="1">
    <source>
        <dbReference type="SAM" id="MobiDB-lite"/>
    </source>
</evidence>
<reference evidence="2" key="1">
    <citation type="submission" date="2022-03" db="EMBL/GenBank/DDBJ databases">
        <authorList>
            <person name="Alioto T."/>
            <person name="Alioto T."/>
            <person name="Gomez Garrido J."/>
        </authorList>
    </citation>
    <scope>NUCLEOTIDE SEQUENCE</scope>
</reference>
<sequence>MADDIAAPSYDATEATLMKLDLLFEAFWQKIRERQCSTALKLHPPPAAQRSKTLPKWNGATNWRRMRPRRTDTGAKQHSAKLAHLWHHRATRGPRRHVKREPHKPQRNHLCAAERQAAAGHGTHRDSDSPADPWREILAQADTRTQRDKFEDLCPPMVRSGPGLTATGIG</sequence>
<feature type="region of interest" description="Disordered" evidence="1">
    <location>
        <begin position="68"/>
        <end position="170"/>
    </location>
</feature>
<protein>
    <submittedName>
        <fullName evidence="2">Uncharacterized protein</fullName>
    </submittedName>
</protein>
<evidence type="ECO:0000313" key="2">
    <source>
        <dbReference type="EMBL" id="CAH2317034.1"/>
    </source>
</evidence>
<gene>
    <name evidence="2" type="ORF">PECUL_23A030839</name>
</gene>
<dbReference type="AlphaFoldDB" id="A0AAD1WPN0"/>